<keyword evidence="3" id="KW-1185">Reference proteome</keyword>
<protein>
    <recommendedName>
        <fullName evidence="4">Transposase DDE domain-containing protein</fullName>
    </recommendedName>
</protein>
<name>A0ABT9DBM9_9CELL</name>
<feature type="compositionally biased region" description="Pro residues" evidence="1">
    <location>
        <begin position="120"/>
        <end position="130"/>
    </location>
</feature>
<reference evidence="2 3" key="1">
    <citation type="submission" date="2023-07" db="EMBL/GenBank/DDBJ databases">
        <title>Description of novel actinomycetes strains, isolated from tidal flat sediment.</title>
        <authorList>
            <person name="Lu C."/>
        </authorList>
    </citation>
    <scope>NUCLEOTIDE SEQUENCE [LARGE SCALE GENOMIC DNA]</scope>
    <source>
        <strain evidence="2 3">SYSU T00b441</strain>
    </source>
</reference>
<gene>
    <name evidence="2" type="ORF">Q6348_13905</name>
</gene>
<dbReference type="Proteomes" id="UP001232536">
    <property type="component" value="Unassembled WGS sequence"/>
</dbReference>
<sequence length="142" mass="15823">MMQALQVPFGTTAHQIAYGRRNLTETTNSLLKGQYVNLDRKYTKLQGLAKRTFTLAFLIAGLNRQIGKSFKEKRAAAERERLATRSTRKRRRTQTLSDIIATAGAPRTHQKPSRSASAPTAPPSDPPPRGSTPRKARRANRP</sequence>
<comment type="caution">
    <text evidence="2">The sequence shown here is derived from an EMBL/GenBank/DDBJ whole genome shotgun (WGS) entry which is preliminary data.</text>
</comment>
<dbReference type="EMBL" id="JAUQYP010000001">
    <property type="protein sequence ID" value="MDO8108290.1"/>
    <property type="molecule type" value="Genomic_DNA"/>
</dbReference>
<evidence type="ECO:0000313" key="3">
    <source>
        <dbReference type="Proteomes" id="UP001232536"/>
    </source>
</evidence>
<organism evidence="2 3">
    <name type="scientific">Actinotalea lenta</name>
    <dbReference type="NCBI Taxonomy" id="3064654"/>
    <lineage>
        <taxon>Bacteria</taxon>
        <taxon>Bacillati</taxon>
        <taxon>Actinomycetota</taxon>
        <taxon>Actinomycetes</taxon>
        <taxon>Micrococcales</taxon>
        <taxon>Cellulomonadaceae</taxon>
        <taxon>Actinotalea</taxon>
    </lineage>
</organism>
<feature type="compositionally biased region" description="Basic residues" evidence="1">
    <location>
        <begin position="132"/>
        <end position="142"/>
    </location>
</feature>
<proteinExistence type="predicted"/>
<feature type="region of interest" description="Disordered" evidence="1">
    <location>
        <begin position="70"/>
        <end position="142"/>
    </location>
</feature>
<evidence type="ECO:0008006" key="4">
    <source>
        <dbReference type="Google" id="ProtNLM"/>
    </source>
</evidence>
<feature type="compositionally biased region" description="Basic and acidic residues" evidence="1">
    <location>
        <begin position="70"/>
        <end position="83"/>
    </location>
</feature>
<evidence type="ECO:0000313" key="2">
    <source>
        <dbReference type="EMBL" id="MDO8108290.1"/>
    </source>
</evidence>
<dbReference type="RefSeq" id="WP_304601868.1">
    <property type="nucleotide sequence ID" value="NZ_JAUQYP010000001.1"/>
</dbReference>
<evidence type="ECO:0000256" key="1">
    <source>
        <dbReference type="SAM" id="MobiDB-lite"/>
    </source>
</evidence>
<accession>A0ABT9DBM9</accession>